<dbReference type="EMBL" id="JAERRB010000001">
    <property type="protein sequence ID" value="MBL0740608.1"/>
    <property type="molecule type" value="Genomic_DNA"/>
</dbReference>
<dbReference type="Pfam" id="PF13564">
    <property type="entry name" value="DoxX_2"/>
    <property type="match status" value="1"/>
</dbReference>
<keyword evidence="4 5" id="KW-0472">Membrane</keyword>
<gene>
    <name evidence="6" type="ORF">JI741_05230</name>
</gene>
<name>A0ABS1KN14_9BACT</name>
<evidence type="ECO:0000313" key="7">
    <source>
        <dbReference type="Proteomes" id="UP000613030"/>
    </source>
</evidence>
<dbReference type="InterPro" id="IPR032808">
    <property type="entry name" value="DoxX"/>
</dbReference>
<dbReference type="Proteomes" id="UP000613030">
    <property type="component" value="Unassembled WGS sequence"/>
</dbReference>
<evidence type="ECO:0000256" key="2">
    <source>
        <dbReference type="ARBA" id="ARBA00022692"/>
    </source>
</evidence>
<evidence type="ECO:0000256" key="5">
    <source>
        <dbReference type="SAM" id="Phobius"/>
    </source>
</evidence>
<feature type="transmembrane region" description="Helical" evidence="5">
    <location>
        <begin position="100"/>
        <end position="117"/>
    </location>
</feature>
<keyword evidence="2 5" id="KW-0812">Transmembrane</keyword>
<protein>
    <submittedName>
        <fullName evidence="6">DoxX family protein</fullName>
    </submittedName>
</protein>
<feature type="transmembrane region" description="Helical" evidence="5">
    <location>
        <begin position="47"/>
        <end position="64"/>
    </location>
</feature>
<proteinExistence type="predicted"/>
<sequence length="141" mass="15617">MNLKTTKAIYWVGAALTSLWFGASGFFELTTNPVVWDITVKLGYPSHFIYILGVAKLSGVAVLLTPNRLLRLKEWVFAGIFFDITFAFFSKLSVLGFADTADAIIAFVMVTVTYFMFRKLYPATYTDVTTNGATEQVSANA</sequence>
<evidence type="ECO:0000256" key="3">
    <source>
        <dbReference type="ARBA" id="ARBA00022989"/>
    </source>
</evidence>
<comment type="caution">
    <text evidence="6">The sequence shown here is derived from an EMBL/GenBank/DDBJ whole genome shotgun (WGS) entry which is preliminary data.</text>
</comment>
<comment type="subcellular location">
    <subcellularLocation>
        <location evidence="1">Membrane</location>
        <topology evidence="1">Multi-pass membrane protein</topology>
    </subcellularLocation>
</comment>
<organism evidence="6 7">
    <name type="scientific">Chryseolinea lacunae</name>
    <dbReference type="NCBI Taxonomy" id="2801331"/>
    <lineage>
        <taxon>Bacteria</taxon>
        <taxon>Pseudomonadati</taxon>
        <taxon>Bacteroidota</taxon>
        <taxon>Cytophagia</taxon>
        <taxon>Cytophagales</taxon>
        <taxon>Fulvivirgaceae</taxon>
        <taxon>Chryseolinea</taxon>
    </lineage>
</organism>
<keyword evidence="7" id="KW-1185">Reference proteome</keyword>
<accession>A0ABS1KN14</accession>
<evidence type="ECO:0000256" key="1">
    <source>
        <dbReference type="ARBA" id="ARBA00004141"/>
    </source>
</evidence>
<feature type="transmembrane region" description="Helical" evidence="5">
    <location>
        <begin position="9"/>
        <end position="27"/>
    </location>
</feature>
<keyword evidence="3 5" id="KW-1133">Transmembrane helix</keyword>
<reference evidence="6 7" key="1">
    <citation type="submission" date="2021-01" db="EMBL/GenBank/DDBJ databases">
        <title>Chryseolinea sp. Jin1 Genome sequencing and assembly.</title>
        <authorList>
            <person name="Kim I."/>
        </authorList>
    </citation>
    <scope>NUCLEOTIDE SEQUENCE [LARGE SCALE GENOMIC DNA]</scope>
    <source>
        <strain evidence="6 7">Jin1</strain>
    </source>
</reference>
<evidence type="ECO:0000256" key="4">
    <source>
        <dbReference type="ARBA" id="ARBA00023136"/>
    </source>
</evidence>
<feature type="transmembrane region" description="Helical" evidence="5">
    <location>
        <begin position="76"/>
        <end position="94"/>
    </location>
</feature>
<evidence type="ECO:0000313" key="6">
    <source>
        <dbReference type="EMBL" id="MBL0740608.1"/>
    </source>
</evidence>
<dbReference type="RefSeq" id="WP_202007934.1">
    <property type="nucleotide sequence ID" value="NZ_JAERRB010000001.1"/>
</dbReference>